<evidence type="ECO:0000256" key="1">
    <source>
        <dbReference type="SAM" id="Phobius"/>
    </source>
</evidence>
<dbReference type="Gene3D" id="3.55.50.30">
    <property type="match status" value="1"/>
</dbReference>
<reference evidence="4 5" key="1">
    <citation type="submission" date="2007-01" db="EMBL/GenBank/DDBJ databases">
        <authorList>
            <person name="Haygood M."/>
            <person name="Podell S."/>
            <person name="Anderson C."/>
            <person name="Hopkinson B."/>
            <person name="Roe K."/>
            <person name="Barbeau K."/>
            <person name="Gaasterland T."/>
            <person name="Ferriera S."/>
            <person name="Johnson J."/>
            <person name="Kravitz S."/>
            <person name="Beeson K."/>
            <person name="Sutton G."/>
            <person name="Rogers Y.-H."/>
            <person name="Friedman R."/>
            <person name="Frazier M."/>
            <person name="Venter J.C."/>
        </authorList>
    </citation>
    <scope>NUCLEOTIDE SEQUENCE [LARGE SCALE GENOMIC DNA]</scope>
    <source>
        <strain evidence="4 5">ATCC 23134</strain>
    </source>
</reference>
<dbReference type="Proteomes" id="UP000004095">
    <property type="component" value="Unassembled WGS sequence"/>
</dbReference>
<dbReference type="Pfam" id="PF04773">
    <property type="entry name" value="FecR"/>
    <property type="match status" value="1"/>
</dbReference>
<dbReference type="InterPro" id="IPR012373">
    <property type="entry name" value="Ferrdict_sens_TM"/>
</dbReference>
<evidence type="ECO:0000259" key="2">
    <source>
        <dbReference type="Pfam" id="PF04773"/>
    </source>
</evidence>
<feature type="transmembrane region" description="Helical" evidence="1">
    <location>
        <begin position="253"/>
        <end position="273"/>
    </location>
</feature>
<gene>
    <name evidence="4" type="ORF">M23134_04513</name>
</gene>
<keyword evidence="1" id="KW-0472">Membrane</keyword>
<protein>
    <submittedName>
        <fullName evidence="4">Putative anti-sigma factor</fullName>
    </submittedName>
</protein>
<evidence type="ECO:0000259" key="3">
    <source>
        <dbReference type="Pfam" id="PF16344"/>
    </source>
</evidence>
<comment type="caution">
    <text evidence="4">The sequence shown here is derived from an EMBL/GenBank/DDBJ whole genome shotgun (WGS) entry which is preliminary data.</text>
</comment>
<evidence type="ECO:0000313" key="5">
    <source>
        <dbReference type="Proteomes" id="UP000004095"/>
    </source>
</evidence>
<dbReference type="RefSeq" id="WP_002702987.1">
    <property type="nucleotide sequence ID" value="NZ_AAWS01000050.1"/>
</dbReference>
<keyword evidence="5" id="KW-1185">Reference proteome</keyword>
<feature type="domain" description="FecR protein" evidence="2">
    <location>
        <begin position="282"/>
        <end position="372"/>
    </location>
</feature>
<accession>A1ZW94</accession>
<proteinExistence type="predicted"/>
<dbReference type="PANTHER" id="PTHR30273">
    <property type="entry name" value="PERIPLASMIC SIGNAL SENSOR AND SIGMA FACTOR ACTIVATOR FECR-RELATED"/>
    <property type="match status" value="1"/>
</dbReference>
<keyword evidence="1" id="KW-0812">Transmembrane</keyword>
<dbReference type="GO" id="GO:0016989">
    <property type="term" value="F:sigma factor antagonist activity"/>
    <property type="evidence" value="ECO:0007669"/>
    <property type="project" value="TreeGrafter"/>
</dbReference>
<name>A1ZW94_MICM2</name>
<organism evidence="4 5">
    <name type="scientific">Microscilla marina ATCC 23134</name>
    <dbReference type="NCBI Taxonomy" id="313606"/>
    <lineage>
        <taxon>Bacteria</taxon>
        <taxon>Pseudomonadati</taxon>
        <taxon>Bacteroidota</taxon>
        <taxon>Cytophagia</taxon>
        <taxon>Cytophagales</taxon>
        <taxon>Microscillaceae</taxon>
        <taxon>Microscilla</taxon>
    </lineage>
</organism>
<dbReference type="AlphaFoldDB" id="A1ZW94"/>
<feature type="domain" description="Protein FecR C-terminal" evidence="3">
    <location>
        <begin position="419"/>
        <end position="486"/>
    </location>
</feature>
<dbReference type="eggNOG" id="COG3712">
    <property type="taxonomic scope" value="Bacteria"/>
</dbReference>
<dbReference type="Gene3D" id="2.60.120.1440">
    <property type="match status" value="1"/>
</dbReference>
<dbReference type="InterPro" id="IPR006860">
    <property type="entry name" value="FecR"/>
</dbReference>
<dbReference type="OrthoDB" id="1452822at2"/>
<dbReference type="Pfam" id="PF16344">
    <property type="entry name" value="FecR_C"/>
    <property type="match status" value="1"/>
</dbReference>
<keyword evidence="1" id="KW-1133">Transmembrane helix</keyword>
<dbReference type="EMBL" id="AAWS01000050">
    <property type="protein sequence ID" value="EAY25332.1"/>
    <property type="molecule type" value="Genomic_DNA"/>
</dbReference>
<dbReference type="PANTHER" id="PTHR30273:SF2">
    <property type="entry name" value="PROTEIN FECR"/>
    <property type="match status" value="1"/>
</dbReference>
<dbReference type="InterPro" id="IPR032508">
    <property type="entry name" value="FecR_C"/>
</dbReference>
<evidence type="ECO:0000313" key="4">
    <source>
        <dbReference type="EMBL" id="EAY25332.1"/>
    </source>
</evidence>
<sequence length="492" mass="56047">MEFEKYLELIIKKRHNKLSREEASLLDHWLQKSSDNQKIQEDIQQIWKLTQHYQESYEPIVQNGFDRFQQTIHASPINHHYTTLIVKVMQGNASTEEASSLEEWVNQKQENADLRQAVENVWTLTQQYQASYEPNAKAGLARFKDALANDEQLVDHSPTAHDELLTDLITKNLSRNISSEEADQLDVWLTKNNENKQLYEDLVKVWENTTYYQESYQPDTAQGLARFNQLIVDTDKKSDAPVKSLNKKSSQKFTLVGIAATVALLLVAGYWLFFQSSSITVVATANTTQTITLPDGSTVSLNKNSELSYDKKFDPRIVKLKGEAFFEVTKQGGKPFSIFSNGTKTEVLGTSFNIKTSNKNSDVEVTVITGKVAVSLEKVPQKRVLLAPGDKAVCKKQVKLIKKEKSSNQNFLAWKTRRLAFENHTLQNIIPELERFYQVKIELTNSKMLNCRFTGTFDNVALEEALEIIKFTFNASYTKSSNKYIIKGKGCN</sequence>